<dbReference type="AlphaFoldDB" id="A0A068S693"/>
<gene>
    <name evidence="5" type="ORF">LCOR_08294.1</name>
</gene>
<comment type="similarity">
    <text evidence="3">Belongs to the DOP1 family.</text>
</comment>
<dbReference type="PANTHER" id="PTHR14042">
    <property type="entry name" value="DOPEY-RELATED"/>
    <property type="match status" value="1"/>
</dbReference>
<dbReference type="GO" id="GO:0005829">
    <property type="term" value="C:cytosol"/>
    <property type="evidence" value="ECO:0007669"/>
    <property type="project" value="GOC"/>
</dbReference>
<dbReference type="InterPro" id="IPR040314">
    <property type="entry name" value="DOP1"/>
</dbReference>
<evidence type="ECO:0000256" key="1">
    <source>
        <dbReference type="ARBA" id="ARBA00022448"/>
    </source>
</evidence>
<evidence type="ECO:0000313" key="6">
    <source>
        <dbReference type="Proteomes" id="UP000027586"/>
    </source>
</evidence>
<dbReference type="GO" id="GO:0005802">
    <property type="term" value="C:trans-Golgi network"/>
    <property type="evidence" value="ECO:0007669"/>
    <property type="project" value="TreeGrafter"/>
</dbReference>
<evidence type="ECO:0000259" key="4">
    <source>
        <dbReference type="Pfam" id="PF04118"/>
    </source>
</evidence>
<comment type="caution">
    <text evidence="5">The sequence shown here is derived from an EMBL/GenBank/DDBJ whole genome shotgun (WGS) entry which is preliminary data.</text>
</comment>
<reference evidence="5" key="1">
    <citation type="submission" date="2013-08" db="EMBL/GenBank/DDBJ databases">
        <title>Gene expansion shapes genome architecture in the human pathogen Lichtheimia corymbifera: an evolutionary genomics analysis in the ancient terrestrial Mucorales (Mucoromycotina).</title>
        <authorList>
            <person name="Schwartze V.U."/>
            <person name="Winter S."/>
            <person name="Shelest E."/>
            <person name="Marcet-Houben M."/>
            <person name="Horn F."/>
            <person name="Wehner S."/>
            <person name="Hoffmann K."/>
            <person name="Riege K."/>
            <person name="Sammeth M."/>
            <person name="Nowrousian M."/>
            <person name="Valiante V."/>
            <person name="Linde J."/>
            <person name="Jacobsen I.D."/>
            <person name="Marz M."/>
            <person name="Brakhage A.A."/>
            <person name="Gabaldon T."/>
            <person name="Bocker S."/>
            <person name="Voigt K."/>
        </authorList>
    </citation>
    <scope>NUCLEOTIDE SEQUENCE [LARGE SCALE GENOMIC DNA]</scope>
    <source>
        <strain evidence="5">FSU 9682</strain>
    </source>
</reference>
<dbReference type="GO" id="GO:0015031">
    <property type="term" value="P:protein transport"/>
    <property type="evidence" value="ECO:0007669"/>
    <property type="project" value="UniProtKB-KW"/>
</dbReference>
<dbReference type="InterPro" id="IPR007249">
    <property type="entry name" value="DOP1_N"/>
</dbReference>
<keyword evidence="6" id="KW-1185">Reference proteome</keyword>
<keyword evidence="2" id="KW-0653">Protein transport</keyword>
<feature type="domain" description="DOP1 N-terminal" evidence="4">
    <location>
        <begin position="81"/>
        <end position="235"/>
    </location>
</feature>
<dbReference type="GO" id="GO:0005768">
    <property type="term" value="C:endosome"/>
    <property type="evidence" value="ECO:0007669"/>
    <property type="project" value="TreeGrafter"/>
</dbReference>
<dbReference type="PANTHER" id="PTHR14042:SF24">
    <property type="entry name" value="PROTEIN DOPEY-1 HOMOLOG"/>
    <property type="match status" value="1"/>
</dbReference>
<evidence type="ECO:0000256" key="3">
    <source>
        <dbReference type="ARBA" id="ARBA00046326"/>
    </source>
</evidence>
<accession>A0A068S693</accession>
<name>A0A068S693_9FUNG</name>
<dbReference type="VEuPathDB" id="FungiDB:LCOR_08294.1"/>
<evidence type="ECO:0000256" key="2">
    <source>
        <dbReference type="ARBA" id="ARBA00022927"/>
    </source>
</evidence>
<keyword evidence="1" id="KW-0813">Transport</keyword>
<dbReference type="OrthoDB" id="297643at2759"/>
<dbReference type="Proteomes" id="UP000027586">
    <property type="component" value="Unassembled WGS sequence"/>
</dbReference>
<dbReference type="EMBL" id="CBTN010000045">
    <property type="protein sequence ID" value="CDH57342.1"/>
    <property type="molecule type" value="Genomic_DNA"/>
</dbReference>
<proteinExistence type="inferred from homology"/>
<evidence type="ECO:0000313" key="5">
    <source>
        <dbReference type="EMBL" id="CDH57342.1"/>
    </source>
</evidence>
<protein>
    <submittedName>
        <fullName evidence="5">Cellular morphogenesis-related protein</fullName>
    </submittedName>
</protein>
<dbReference type="GO" id="GO:0006895">
    <property type="term" value="P:Golgi to endosome transport"/>
    <property type="evidence" value="ECO:0007669"/>
    <property type="project" value="InterPro"/>
</dbReference>
<organism evidence="5 6">
    <name type="scientific">Lichtheimia corymbifera JMRC:FSU:9682</name>
    <dbReference type="NCBI Taxonomy" id="1263082"/>
    <lineage>
        <taxon>Eukaryota</taxon>
        <taxon>Fungi</taxon>
        <taxon>Fungi incertae sedis</taxon>
        <taxon>Mucoromycota</taxon>
        <taxon>Mucoromycotina</taxon>
        <taxon>Mucoromycetes</taxon>
        <taxon>Mucorales</taxon>
        <taxon>Lichtheimiaceae</taxon>
        <taxon>Lichtheimia</taxon>
    </lineage>
</organism>
<dbReference type="Pfam" id="PF04118">
    <property type="entry name" value="Dopey_N"/>
    <property type="match status" value="1"/>
</dbReference>
<sequence length="236" mass="27035">MYEVRICRYRLHGGFVGVYGVIRTSIHNWLTGQLIKPSRRHCAGALPFSYISLSTPYFVTITSNLSKLEKTTSTDHAYQSDPRFRKYVQLIEKNLNSFDAVNEWADIISFLGRLLKSFQAYPQFPVIPRKHTVAKRLAQCLNPGFPAGVHQKTLDVYAYILETIGVDQLADDLAIWSLGLFPFVQYAAMQVKPQLLAIFEKYYFPLKKRLRPSMRGFIIALLPALDEEGSEFFDKS</sequence>